<dbReference type="PANTHER" id="PTHR11662">
    <property type="entry name" value="SOLUTE CARRIER FAMILY 17"/>
    <property type="match status" value="1"/>
</dbReference>
<proteinExistence type="predicted"/>
<dbReference type="InterPro" id="IPR050382">
    <property type="entry name" value="MFS_Na/Anion_cotransporter"/>
</dbReference>
<name>A0A0G3EXM3_9BURK</name>
<accession>A0A0G3EXM3</accession>
<dbReference type="PANTHER" id="PTHR11662:SF399">
    <property type="entry name" value="FI19708P1-RELATED"/>
    <property type="match status" value="1"/>
</dbReference>
<dbReference type="Proteomes" id="UP000036700">
    <property type="component" value="Chromosome"/>
</dbReference>
<evidence type="ECO:0000256" key="1">
    <source>
        <dbReference type="ARBA" id="ARBA00004141"/>
    </source>
</evidence>
<dbReference type="InterPro" id="IPR020846">
    <property type="entry name" value="MFS_dom"/>
</dbReference>
<feature type="transmembrane region" description="Helical" evidence="5">
    <location>
        <begin position="397"/>
        <end position="418"/>
    </location>
</feature>
<dbReference type="KEGG" id="ptx:ABW99_15885"/>
<feature type="transmembrane region" description="Helical" evidence="5">
    <location>
        <begin position="273"/>
        <end position="294"/>
    </location>
</feature>
<comment type="subcellular location">
    <subcellularLocation>
        <location evidence="1">Membrane</location>
        <topology evidence="1">Multi-pass membrane protein</topology>
    </subcellularLocation>
</comment>
<dbReference type="Pfam" id="PF07690">
    <property type="entry name" value="MFS_1"/>
    <property type="match status" value="1"/>
</dbReference>
<dbReference type="GO" id="GO:0016020">
    <property type="term" value="C:membrane"/>
    <property type="evidence" value="ECO:0007669"/>
    <property type="project" value="UniProtKB-SubCell"/>
</dbReference>
<feature type="transmembrane region" description="Helical" evidence="5">
    <location>
        <begin position="239"/>
        <end position="261"/>
    </location>
</feature>
<keyword evidence="3 5" id="KW-1133">Transmembrane helix</keyword>
<dbReference type="RefSeq" id="WP_047215386.1">
    <property type="nucleotide sequence ID" value="NZ_CP011568.3"/>
</dbReference>
<feature type="transmembrane region" description="Helical" evidence="5">
    <location>
        <begin position="21"/>
        <end position="38"/>
    </location>
</feature>
<evidence type="ECO:0000256" key="2">
    <source>
        <dbReference type="ARBA" id="ARBA00022692"/>
    </source>
</evidence>
<evidence type="ECO:0000259" key="6">
    <source>
        <dbReference type="PROSITE" id="PS50850"/>
    </source>
</evidence>
<feature type="transmembrane region" description="Helical" evidence="5">
    <location>
        <begin position="306"/>
        <end position="328"/>
    </location>
</feature>
<keyword evidence="2 5" id="KW-0812">Transmembrane</keyword>
<dbReference type="AlphaFoldDB" id="A0A0G3EXM3"/>
<dbReference type="SUPFAM" id="SSF103473">
    <property type="entry name" value="MFS general substrate transporter"/>
    <property type="match status" value="1"/>
</dbReference>
<gene>
    <name evidence="7" type="ORF">ABW99_15885</name>
</gene>
<keyword evidence="4 5" id="KW-0472">Membrane</keyword>
<dbReference type="PROSITE" id="PS50850">
    <property type="entry name" value="MFS"/>
    <property type="match status" value="1"/>
</dbReference>
<feature type="domain" description="Major facilitator superfamily (MFS) profile" evidence="6">
    <location>
        <begin position="25"/>
        <end position="423"/>
    </location>
</feature>
<evidence type="ECO:0000256" key="3">
    <source>
        <dbReference type="ARBA" id="ARBA00022989"/>
    </source>
</evidence>
<dbReference type="PATRIC" id="fig|445709.3.peg.3363"/>
<evidence type="ECO:0000313" key="7">
    <source>
        <dbReference type="EMBL" id="AKJ69471.1"/>
    </source>
</evidence>
<organism evidence="7 8">
    <name type="scientific">Pandoraea thiooxydans</name>
    <dbReference type="NCBI Taxonomy" id="445709"/>
    <lineage>
        <taxon>Bacteria</taxon>
        <taxon>Pseudomonadati</taxon>
        <taxon>Pseudomonadota</taxon>
        <taxon>Betaproteobacteria</taxon>
        <taxon>Burkholderiales</taxon>
        <taxon>Burkholderiaceae</taxon>
        <taxon>Pandoraea</taxon>
    </lineage>
</organism>
<dbReference type="Gene3D" id="1.20.1250.20">
    <property type="entry name" value="MFS general substrate transporter like domains"/>
    <property type="match status" value="2"/>
</dbReference>
<evidence type="ECO:0000313" key="8">
    <source>
        <dbReference type="Proteomes" id="UP000036700"/>
    </source>
</evidence>
<evidence type="ECO:0000256" key="5">
    <source>
        <dbReference type="SAM" id="Phobius"/>
    </source>
</evidence>
<reference evidence="8" key="1">
    <citation type="submission" date="2015-06" db="EMBL/GenBank/DDBJ databases">
        <authorList>
            <person name="Lim Y.L."/>
            <person name="Ee R."/>
            <person name="Yong D."/>
            <person name="How K.Y."/>
            <person name="Yin W.F."/>
            <person name="Chan K.G."/>
        </authorList>
    </citation>
    <scope>NUCLEOTIDE SEQUENCE [LARGE SCALE GENOMIC DNA]</scope>
    <source>
        <strain evidence="8">DSM 25325</strain>
    </source>
</reference>
<feature type="transmembrane region" description="Helical" evidence="5">
    <location>
        <begin position="334"/>
        <end position="356"/>
    </location>
</feature>
<dbReference type="EMBL" id="CP011568">
    <property type="protein sequence ID" value="AKJ69471.1"/>
    <property type="molecule type" value="Genomic_DNA"/>
</dbReference>
<dbReference type="STRING" id="445709.ABW99_15885"/>
<dbReference type="InterPro" id="IPR036259">
    <property type="entry name" value="MFS_trans_sf"/>
</dbReference>
<dbReference type="CDD" id="cd17319">
    <property type="entry name" value="MFS_ExuT_GudP_like"/>
    <property type="match status" value="1"/>
</dbReference>
<evidence type="ECO:0000256" key="4">
    <source>
        <dbReference type="ARBA" id="ARBA00023136"/>
    </source>
</evidence>
<keyword evidence="8" id="KW-1185">Reference proteome</keyword>
<sequence length="429" mass="46026">MDEIQPLQVRPGVAGGVTVSARSRVTFLLCIIYALMYLDRVNLSAAARAIKLEFGLSNAQLGVAFTGFSWAYLLTVLFGGWAARRYGARIVLMGCAVLLGVSTMAMSLAAGAVSLFLIRMLVGAGEGPAFPAATQAMRHWYPAEKFGYIQGITHSASRLGAALAPPLVAWLIVATNWRLSFVVCGAVVLAWSAAWWLQFRDDPECAPGQHKTYAGATPRVPRPMGPTPLWALTKRMLPVTMVMFAYGWTYWIFVSWLPLYFMNSYHVNLKSSALLSSIPLLTGMVGNTVGGMLSDHLLRRTKNSRAARCSVVAGSLIGCALALTPLAFKPSLEAAVACLACAMFFLELTIAPMYAVPMDMTREFAGLGSAYIIIGVALAGITSPIVFGWLIDLTGNWNIPFAAAITILVLGAAAVLLVRPDRPFVAPAI</sequence>
<dbReference type="GO" id="GO:0022857">
    <property type="term" value="F:transmembrane transporter activity"/>
    <property type="evidence" value="ECO:0007669"/>
    <property type="project" value="InterPro"/>
</dbReference>
<dbReference type="InterPro" id="IPR011701">
    <property type="entry name" value="MFS"/>
</dbReference>
<feature type="transmembrane region" description="Helical" evidence="5">
    <location>
        <begin position="368"/>
        <end position="391"/>
    </location>
</feature>
<protein>
    <submittedName>
        <fullName evidence="7">MFS transporter</fullName>
    </submittedName>
</protein>
<feature type="transmembrane region" description="Helical" evidence="5">
    <location>
        <begin position="58"/>
        <end position="78"/>
    </location>
</feature>
<feature type="transmembrane region" description="Helical" evidence="5">
    <location>
        <begin position="167"/>
        <end position="191"/>
    </location>
</feature>
<feature type="transmembrane region" description="Helical" evidence="5">
    <location>
        <begin position="90"/>
        <end position="118"/>
    </location>
</feature>
<dbReference type="OrthoDB" id="5291895at2"/>